<protein>
    <submittedName>
        <fullName evidence="9">Adenylosuccinate synthetase</fullName>
        <ecNumber evidence="9">6.3.4.4</ecNumber>
    </submittedName>
</protein>
<dbReference type="Pfam" id="PF00709">
    <property type="entry name" value="Adenylsucc_synt"/>
    <property type="match status" value="1"/>
</dbReference>
<dbReference type="InterPro" id="IPR027417">
    <property type="entry name" value="P-loop_NTPase"/>
</dbReference>
<dbReference type="GO" id="GO:0005525">
    <property type="term" value="F:GTP binding"/>
    <property type="evidence" value="ECO:0007669"/>
    <property type="project" value="UniProtKB-KW"/>
</dbReference>
<keyword evidence="7" id="KW-0460">Magnesium</keyword>
<evidence type="ECO:0000256" key="1">
    <source>
        <dbReference type="ARBA" id="ARBA00001946"/>
    </source>
</evidence>
<keyword evidence="4" id="KW-0479">Metal-binding</keyword>
<evidence type="ECO:0000256" key="8">
    <source>
        <dbReference type="ARBA" id="ARBA00023134"/>
    </source>
</evidence>
<dbReference type="HAMAP" id="MF_00011">
    <property type="entry name" value="Adenylosucc_synth"/>
    <property type="match status" value="1"/>
</dbReference>
<evidence type="ECO:0000256" key="4">
    <source>
        <dbReference type="ARBA" id="ARBA00022723"/>
    </source>
</evidence>
<dbReference type="Gene3D" id="3.40.440.10">
    <property type="entry name" value="Adenylosuccinate Synthetase, subunit A, domain 1"/>
    <property type="match status" value="1"/>
</dbReference>
<dbReference type="InterPro" id="IPR042109">
    <property type="entry name" value="Adenylosuccinate_synth_dom1"/>
</dbReference>
<reference evidence="9" key="1">
    <citation type="submission" date="2018-06" db="EMBL/GenBank/DDBJ databases">
        <authorList>
            <person name="Zhirakovskaya E."/>
        </authorList>
    </citation>
    <scope>NUCLEOTIDE SEQUENCE</scope>
</reference>
<dbReference type="Gene3D" id="1.10.300.10">
    <property type="entry name" value="Adenylosuccinate Synthetase, subunit A, domain 2"/>
    <property type="match status" value="1"/>
</dbReference>
<dbReference type="FunFam" id="1.10.300.10:FF:000001">
    <property type="entry name" value="Adenylosuccinate synthetase"/>
    <property type="match status" value="1"/>
</dbReference>
<dbReference type="GO" id="GO:0004019">
    <property type="term" value="F:adenylosuccinate synthase activity"/>
    <property type="evidence" value="ECO:0007669"/>
    <property type="project" value="UniProtKB-EC"/>
</dbReference>
<evidence type="ECO:0000256" key="6">
    <source>
        <dbReference type="ARBA" id="ARBA00022755"/>
    </source>
</evidence>
<keyword evidence="8" id="KW-0342">GTP-binding</keyword>
<accession>A0A3B1C6G4</accession>
<dbReference type="InterPro" id="IPR001114">
    <property type="entry name" value="Adenylosuccinate_synthetase"/>
</dbReference>
<dbReference type="FunFam" id="3.90.170.10:FF:000001">
    <property type="entry name" value="Adenylosuccinate synthetase"/>
    <property type="match status" value="1"/>
</dbReference>
<keyword evidence="5" id="KW-0547">Nucleotide-binding</keyword>
<dbReference type="EC" id="6.3.4.4" evidence="9"/>
<dbReference type="PROSITE" id="PS00513">
    <property type="entry name" value="ADENYLOSUCCIN_SYN_2"/>
    <property type="match status" value="1"/>
</dbReference>
<dbReference type="SUPFAM" id="SSF52540">
    <property type="entry name" value="P-loop containing nucleoside triphosphate hydrolases"/>
    <property type="match status" value="1"/>
</dbReference>
<name>A0A3B1C6G4_9ZZZZ</name>
<dbReference type="InterPro" id="IPR042111">
    <property type="entry name" value="Adenylosuccinate_synth_dom3"/>
</dbReference>
<dbReference type="GO" id="GO:0044208">
    <property type="term" value="P:'de novo' AMP biosynthetic process"/>
    <property type="evidence" value="ECO:0007669"/>
    <property type="project" value="TreeGrafter"/>
</dbReference>
<evidence type="ECO:0000256" key="3">
    <source>
        <dbReference type="ARBA" id="ARBA00022598"/>
    </source>
</evidence>
<dbReference type="EMBL" id="UOGA01000171">
    <property type="protein sequence ID" value="VAX20223.1"/>
    <property type="molecule type" value="Genomic_DNA"/>
</dbReference>
<organism evidence="9">
    <name type="scientific">hydrothermal vent metagenome</name>
    <dbReference type="NCBI Taxonomy" id="652676"/>
    <lineage>
        <taxon>unclassified sequences</taxon>
        <taxon>metagenomes</taxon>
        <taxon>ecological metagenomes</taxon>
    </lineage>
</organism>
<dbReference type="GO" id="GO:0046040">
    <property type="term" value="P:IMP metabolic process"/>
    <property type="evidence" value="ECO:0007669"/>
    <property type="project" value="TreeGrafter"/>
</dbReference>
<proteinExistence type="inferred from homology"/>
<dbReference type="PROSITE" id="PS01266">
    <property type="entry name" value="ADENYLOSUCCIN_SYN_1"/>
    <property type="match status" value="1"/>
</dbReference>
<comment type="subunit">
    <text evidence="2">Homodimer.</text>
</comment>
<keyword evidence="6" id="KW-0658">Purine biosynthesis</keyword>
<dbReference type="Gene3D" id="3.90.170.10">
    <property type="entry name" value="Adenylosuccinate Synthetase, subunit A, domain 3"/>
    <property type="match status" value="1"/>
</dbReference>
<comment type="cofactor">
    <cofactor evidence="1">
        <name>Mg(2+)</name>
        <dbReference type="ChEBI" id="CHEBI:18420"/>
    </cofactor>
</comment>
<dbReference type="GO" id="GO:0046872">
    <property type="term" value="F:metal ion binding"/>
    <property type="evidence" value="ECO:0007669"/>
    <property type="project" value="UniProtKB-KW"/>
</dbReference>
<dbReference type="PANTHER" id="PTHR11846">
    <property type="entry name" value="ADENYLOSUCCINATE SYNTHETASE"/>
    <property type="match status" value="1"/>
</dbReference>
<keyword evidence="3 9" id="KW-0436">Ligase</keyword>
<dbReference type="InterPro" id="IPR042110">
    <property type="entry name" value="Adenylosuccinate_synth_dom2"/>
</dbReference>
<evidence type="ECO:0000256" key="7">
    <source>
        <dbReference type="ARBA" id="ARBA00022842"/>
    </source>
</evidence>
<dbReference type="InterPro" id="IPR018220">
    <property type="entry name" value="Adenylosuccin_syn_GTP-bd"/>
</dbReference>
<evidence type="ECO:0000313" key="9">
    <source>
        <dbReference type="EMBL" id="VAX20223.1"/>
    </source>
</evidence>
<dbReference type="AlphaFoldDB" id="A0A3B1C6G4"/>
<dbReference type="SMART" id="SM00788">
    <property type="entry name" value="Adenylsucc_synt"/>
    <property type="match status" value="1"/>
</dbReference>
<evidence type="ECO:0000256" key="5">
    <source>
        <dbReference type="ARBA" id="ARBA00022741"/>
    </source>
</evidence>
<dbReference type="InterPro" id="IPR033128">
    <property type="entry name" value="Adenylosuccin_syn_Lys_AS"/>
</dbReference>
<evidence type="ECO:0000256" key="2">
    <source>
        <dbReference type="ARBA" id="ARBA00011738"/>
    </source>
</evidence>
<dbReference type="NCBIfam" id="TIGR00184">
    <property type="entry name" value="purA"/>
    <property type="match status" value="1"/>
</dbReference>
<dbReference type="PANTHER" id="PTHR11846:SF0">
    <property type="entry name" value="ADENYLOSUCCINATE SYNTHETASE"/>
    <property type="match status" value="1"/>
</dbReference>
<sequence>MSVSIVVGVQWGDEGKGKIVDMLTDKVDIVARYQGGANAGHTVVVGSEEYILHLIPSGALHEGKKCMIGNGVVIDPSALISEIDELESRGHNMDGALFISSRAHLIMPYHKMLDKASESRSKGVKIGTTGRGIGPAYSDKASRLGLRVGDFLNPDDFMRKLNRALEQKNILFETLYGEKVVNAEEIYEEYMGYADRLKGYIADCGEILRNANASGKRILAEGAQGTMLDLDHGTYPFVTSSSSTAGGVCVGLGIPPSSITETLGIMKAYTTRVGEGPFPTELFDDIGEKLRKDGGEFGATTGRPRRCGWLDIVVGRYSAQVNGLTSVALTKLDVLDDFEKIKICTGYEVDGERIDTMPEDAEVLARCKPVYETQPGWMSKTAGLSNFDELPEKAKNYIDRVEELMGVRASIISTGKSRAATIQRNV</sequence>
<dbReference type="CDD" id="cd03108">
    <property type="entry name" value="AdSS"/>
    <property type="match status" value="1"/>
</dbReference>
<dbReference type="GO" id="GO:0005737">
    <property type="term" value="C:cytoplasm"/>
    <property type="evidence" value="ECO:0007669"/>
    <property type="project" value="TreeGrafter"/>
</dbReference>
<dbReference type="NCBIfam" id="NF002223">
    <property type="entry name" value="PRK01117.1"/>
    <property type="match status" value="1"/>
</dbReference>
<gene>
    <name evidence="9" type="ORF">MNBD_NITROSPINAE04-1753</name>
</gene>